<dbReference type="Pfam" id="PF05154">
    <property type="entry name" value="TM2"/>
    <property type="match status" value="1"/>
</dbReference>
<feature type="compositionally biased region" description="Low complexity" evidence="5">
    <location>
        <begin position="132"/>
        <end position="147"/>
    </location>
</feature>
<accession>A0A366KCW5</accession>
<dbReference type="OrthoDB" id="2004788at2"/>
<feature type="compositionally biased region" description="Low complexity" evidence="5">
    <location>
        <begin position="277"/>
        <end position="290"/>
    </location>
</feature>
<feature type="compositionally biased region" description="Low complexity" evidence="5">
    <location>
        <begin position="255"/>
        <end position="270"/>
    </location>
</feature>
<evidence type="ECO:0000256" key="5">
    <source>
        <dbReference type="SAM" id="MobiDB-lite"/>
    </source>
</evidence>
<evidence type="ECO:0000256" key="4">
    <source>
        <dbReference type="ARBA" id="ARBA00023136"/>
    </source>
</evidence>
<evidence type="ECO:0000256" key="6">
    <source>
        <dbReference type="SAM" id="Phobius"/>
    </source>
</evidence>
<feature type="transmembrane region" description="Helical" evidence="6">
    <location>
        <begin position="413"/>
        <end position="432"/>
    </location>
</feature>
<protein>
    <recommendedName>
        <fullName evidence="7">TM2 domain-containing protein</fullName>
    </recommendedName>
</protein>
<organism evidence="8 9">
    <name type="scientific">Bifidobacterium xylocopae</name>
    <dbReference type="NCBI Taxonomy" id="2493119"/>
    <lineage>
        <taxon>Bacteria</taxon>
        <taxon>Bacillati</taxon>
        <taxon>Actinomycetota</taxon>
        <taxon>Actinomycetes</taxon>
        <taxon>Bifidobacteriales</taxon>
        <taxon>Bifidobacteriaceae</taxon>
        <taxon>Bifidobacterium</taxon>
    </lineage>
</organism>
<evidence type="ECO:0000256" key="3">
    <source>
        <dbReference type="ARBA" id="ARBA00022989"/>
    </source>
</evidence>
<comment type="subcellular location">
    <subcellularLocation>
        <location evidence="1">Membrane</location>
        <topology evidence="1">Multi-pass membrane protein</topology>
    </subcellularLocation>
</comment>
<feature type="domain" description="TM2" evidence="7">
    <location>
        <begin position="409"/>
        <end position="461"/>
    </location>
</feature>
<dbReference type="GO" id="GO:0016020">
    <property type="term" value="C:membrane"/>
    <property type="evidence" value="ECO:0007669"/>
    <property type="project" value="UniProtKB-SubCell"/>
</dbReference>
<dbReference type="AlphaFoldDB" id="A0A366KCW5"/>
<dbReference type="InterPro" id="IPR007829">
    <property type="entry name" value="TM2"/>
</dbReference>
<proteinExistence type="predicted"/>
<keyword evidence="3 6" id="KW-1133">Transmembrane helix</keyword>
<feature type="compositionally biased region" description="Low complexity" evidence="5">
    <location>
        <begin position="165"/>
        <end position="192"/>
    </location>
</feature>
<feature type="region of interest" description="Disordered" evidence="5">
    <location>
        <begin position="1"/>
        <end position="404"/>
    </location>
</feature>
<evidence type="ECO:0000256" key="2">
    <source>
        <dbReference type="ARBA" id="ARBA00022692"/>
    </source>
</evidence>
<evidence type="ECO:0000313" key="9">
    <source>
        <dbReference type="Proteomes" id="UP000252345"/>
    </source>
</evidence>
<comment type="caution">
    <text evidence="8">The sequence shown here is derived from an EMBL/GenBank/DDBJ whole genome shotgun (WGS) entry which is preliminary data.</text>
</comment>
<name>A0A366KCW5_9BIFI</name>
<keyword evidence="9" id="KW-1185">Reference proteome</keyword>
<feature type="compositionally biased region" description="Gly residues" evidence="5">
    <location>
        <begin position="20"/>
        <end position="30"/>
    </location>
</feature>
<evidence type="ECO:0000313" key="8">
    <source>
        <dbReference type="EMBL" id="RBP99207.1"/>
    </source>
</evidence>
<dbReference type="EMBL" id="PDCH01000008">
    <property type="protein sequence ID" value="RBP99207.1"/>
    <property type="molecule type" value="Genomic_DNA"/>
</dbReference>
<evidence type="ECO:0000259" key="7">
    <source>
        <dbReference type="Pfam" id="PF05154"/>
    </source>
</evidence>
<dbReference type="Proteomes" id="UP000252345">
    <property type="component" value="Unassembled WGS sequence"/>
</dbReference>
<dbReference type="RefSeq" id="WP_113853563.1">
    <property type="nucleotide sequence ID" value="NZ_PDCH01000008.1"/>
</dbReference>
<evidence type="ECO:0000256" key="1">
    <source>
        <dbReference type="ARBA" id="ARBA00004141"/>
    </source>
</evidence>
<keyword evidence="4 6" id="KW-0472">Membrane</keyword>
<sequence>MSGKHTGGKGTHEGRLVSSGPGGSGPGPLTGGQARQDGDSGPANGIESSGRYQPRANPKAAYPYASGNPGTSGYAGYGTGSQDWRAPGTAPAEGQPGRTGNPSPSFGLPTTHGGQFDTGDASSVVDSGGYHSAPYPSMRPAAASSAPVGPMGSADRQAYQPAVGSSASAWSDDSHAGQSIQPIQSPQPGQSGAAAQGTQPGQSAWRPEPEPAAQSWLPSAAGATGAGSGPVPVSGTYTPDPYLAGSSAGPIPDMGPGASSGPLGSSPSSGPAGGYGAYPAQAQSYAPPQGESFAAPMPAPQTGYSTGPQSWANPAAPTGPGVPGPDSTGSAGPGWQPSAPAGPAQGYPDQNPADAGWRPQPQMPYPGPGMAQTPGTQPVMGRNGQPAYQQPAPPMNQGNPAPAGGQVKAHSKLVAALLGIFLGAFGLQNFYLGNTGRGLAQLMITCVGAFFFFIGPIVSWVWGILEGVLILCSKPGTRRHQDAYGVELAE</sequence>
<gene>
    <name evidence="8" type="ORF">CRD59_04810</name>
</gene>
<feature type="compositionally biased region" description="Polar residues" evidence="5">
    <location>
        <begin position="302"/>
        <end position="311"/>
    </location>
</feature>
<feature type="transmembrane region" description="Helical" evidence="6">
    <location>
        <begin position="438"/>
        <end position="471"/>
    </location>
</feature>
<reference evidence="8 9" key="1">
    <citation type="submission" date="2017-10" db="EMBL/GenBank/DDBJ databases">
        <title>Bifidobacterium xylocopum sp. nov. and Bifidobacterium aemilianum sp. nov., from the carpenter bee (Xylocopa violacea) digestive tract.</title>
        <authorList>
            <person name="Alberoni D."/>
            <person name="Baffoni L."/>
            <person name="Di Gioia D."/>
            <person name="Gaggia F."/>
            <person name="Biavati B."/>
        </authorList>
    </citation>
    <scope>NUCLEOTIDE SEQUENCE [LARGE SCALE GENOMIC DNA]</scope>
    <source>
        <strain evidence="8 9">XV2</strain>
    </source>
</reference>
<keyword evidence="2 6" id="KW-0812">Transmembrane</keyword>